<proteinExistence type="predicted"/>
<dbReference type="SUPFAM" id="SSF52141">
    <property type="entry name" value="Uracil-DNA glycosylase-like"/>
    <property type="match status" value="1"/>
</dbReference>
<evidence type="ECO:0000313" key="1">
    <source>
        <dbReference type="EMBL" id="MPW18179.1"/>
    </source>
</evidence>
<dbReference type="Proteomes" id="UP000484381">
    <property type="component" value="Unassembled WGS sequence"/>
</dbReference>
<organism evidence="1 2">
    <name type="scientific">Paraburkholderia franconis</name>
    <dbReference type="NCBI Taxonomy" id="2654983"/>
    <lineage>
        <taxon>Bacteria</taxon>
        <taxon>Pseudomonadati</taxon>
        <taxon>Pseudomonadota</taxon>
        <taxon>Betaproteobacteria</taxon>
        <taxon>Burkholderiales</taxon>
        <taxon>Burkholderiaceae</taxon>
        <taxon>Paraburkholderia</taxon>
    </lineage>
</organism>
<gene>
    <name evidence="1" type="ORF">GCT13_14970</name>
</gene>
<name>A0A7X1TGG6_9BURK</name>
<reference evidence="1 2" key="1">
    <citation type="submission" date="2019-10" db="EMBL/GenBank/DDBJ databases">
        <title>Paraburkholderia sp. isolated from nodules of Mimosa pudica from Brazilian Atlantic Forest soils.</title>
        <authorList>
            <person name="Paulitsch F."/>
            <person name="Hungria M."/>
            <person name="Dall'Agnol R."/>
        </authorList>
    </citation>
    <scope>NUCLEOTIDE SEQUENCE [LARGE SCALE GENOMIC DNA]</scope>
    <source>
        <strain evidence="1 2">CNPSo 3157</strain>
    </source>
</reference>
<comment type="caution">
    <text evidence="1">The sequence shown here is derived from an EMBL/GenBank/DDBJ whole genome shotgun (WGS) entry which is preliminary data.</text>
</comment>
<dbReference type="AlphaFoldDB" id="A0A7X1TGG6"/>
<dbReference type="RefSeq" id="WP_152759322.1">
    <property type="nucleotide sequence ID" value="NZ_WHNP01000012.1"/>
</dbReference>
<dbReference type="Gene3D" id="3.40.470.10">
    <property type="entry name" value="Uracil-DNA glycosylase-like domain"/>
    <property type="match status" value="1"/>
</dbReference>
<dbReference type="InterPro" id="IPR036895">
    <property type="entry name" value="Uracil-DNA_glycosylase-like_sf"/>
</dbReference>
<sequence>MSFESCKAASVDESIVQQHRAATLPFERELKSHCRTPVGPYLRPFSANRDWKTASVFIIGDNPATPLRDEFDGFDAYWTALTEDIEAFRERYAAKHSGRTSKTTARVQHLASFIGKEHCLVTNSCWVPATSPRQITRAERRRDEGQLKALIKFCRPKVILLHGSKAVRFAGTAYGLRLDPFEAPAQQDYVVKGMRLFAYPHFSGLGVPGGKTFQPDVDFPVFAMRIRECLATAL</sequence>
<protein>
    <recommendedName>
        <fullName evidence="3">Uracil-DNA glycosylase-like domain-containing protein</fullName>
    </recommendedName>
</protein>
<evidence type="ECO:0000313" key="2">
    <source>
        <dbReference type="Proteomes" id="UP000484381"/>
    </source>
</evidence>
<evidence type="ECO:0008006" key="3">
    <source>
        <dbReference type="Google" id="ProtNLM"/>
    </source>
</evidence>
<dbReference type="EMBL" id="WHNP01000012">
    <property type="protein sequence ID" value="MPW18179.1"/>
    <property type="molecule type" value="Genomic_DNA"/>
</dbReference>
<keyword evidence="2" id="KW-1185">Reference proteome</keyword>
<accession>A0A7X1TGG6</accession>